<protein>
    <submittedName>
        <fullName evidence="2">Uncharacterized protein</fullName>
    </submittedName>
</protein>
<proteinExistence type="predicted"/>
<evidence type="ECO:0000313" key="2">
    <source>
        <dbReference type="EMBL" id="MPC81462.1"/>
    </source>
</evidence>
<comment type="caution">
    <text evidence="2">The sequence shown here is derived from an EMBL/GenBank/DDBJ whole genome shotgun (WGS) entry which is preliminary data.</text>
</comment>
<dbReference type="EMBL" id="VSRR010057008">
    <property type="protein sequence ID" value="MPC81462.1"/>
    <property type="molecule type" value="Genomic_DNA"/>
</dbReference>
<evidence type="ECO:0000313" key="3">
    <source>
        <dbReference type="Proteomes" id="UP000324222"/>
    </source>
</evidence>
<name>A0A5B7ICB0_PORTR</name>
<dbReference type="AlphaFoldDB" id="A0A5B7ICB0"/>
<dbReference type="Proteomes" id="UP000324222">
    <property type="component" value="Unassembled WGS sequence"/>
</dbReference>
<keyword evidence="3" id="KW-1185">Reference proteome</keyword>
<gene>
    <name evidence="2" type="ORF">E2C01_076079</name>
</gene>
<accession>A0A5B7ICB0</accession>
<organism evidence="2 3">
    <name type="scientific">Portunus trituberculatus</name>
    <name type="common">Swimming crab</name>
    <name type="synonym">Neptunus trituberculatus</name>
    <dbReference type="NCBI Taxonomy" id="210409"/>
    <lineage>
        <taxon>Eukaryota</taxon>
        <taxon>Metazoa</taxon>
        <taxon>Ecdysozoa</taxon>
        <taxon>Arthropoda</taxon>
        <taxon>Crustacea</taxon>
        <taxon>Multicrustacea</taxon>
        <taxon>Malacostraca</taxon>
        <taxon>Eumalacostraca</taxon>
        <taxon>Eucarida</taxon>
        <taxon>Decapoda</taxon>
        <taxon>Pleocyemata</taxon>
        <taxon>Brachyura</taxon>
        <taxon>Eubrachyura</taxon>
        <taxon>Portunoidea</taxon>
        <taxon>Portunidae</taxon>
        <taxon>Portuninae</taxon>
        <taxon>Portunus</taxon>
    </lineage>
</organism>
<evidence type="ECO:0000256" key="1">
    <source>
        <dbReference type="SAM" id="MobiDB-lite"/>
    </source>
</evidence>
<feature type="region of interest" description="Disordered" evidence="1">
    <location>
        <begin position="1"/>
        <end position="27"/>
    </location>
</feature>
<sequence length="83" mass="9154">MSFVSQPKIFPQRSSPPPTPSLQHSFLSPTLKHDTSRTLFLPQPVLLHSSPSLPGITYTFLHLPSLPSTLTYTLSDSPFPLVP</sequence>
<reference evidence="2 3" key="1">
    <citation type="submission" date="2019-05" db="EMBL/GenBank/DDBJ databases">
        <title>Another draft genome of Portunus trituberculatus and its Hox gene families provides insights of decapod evolution.</title>
        <authorList>
            <person name="Jeong J.-H."/>
            <person name="Song I."/>
            <person name="Kim S."/>
            <person name="Choi T."/>
            <person name="Kim D."/>
            <person name="Ryu S."/>
            <person name="Kim W."/>
        </authorList>
    </citation>
    <scope>NUCLEOTIDE SEQUENCE [LARGE SCALE GENOMIC DNA]</scope>
    <source>
        <tissue evidence="2">Muscle</tissue>
    </source>
</reference>